<evidence type="ECO:0000313" key="4">
    <source>
        <dbReference type="Proteomes" id="UP000191980"/>
    </source>
</evidence>
<keyword evidence="4" id="KW-1185">Reference proteome</keyword>
<organism evidence="3 4">
    <name type="scientific">Methyloprofundus sedimenti</name>
    <dbReference type="NCBI Taxonomy" id="1420851"/>
    <lineage>
        <taxon>Bacteria</taxon>
        <taxon>Pseudomonadati</taxon>
        <taxon>Pseudomonadota</taxon>
        <taxon>Gammaproteobacteria</taxon>
        <taxon>Methylococcales</taxon>
        <taxon>Methylococcaceae</taxon>
        <taxon>Methyloprofundus</taxon>
    </lineage>
</organism>
<dbReference type="GO" id="GO:0016020">
    <property type="term" value="C:membrane"/>
    <property type="evidence" value="ECO:0007669"/>
    <property type="project" value="InterPro"/>
</dbReference>
<dbReference type="CDD" id="cd00118">
    <property type="entry name" value="LysM"/>
    <property type="match status" value="3"/>
</dbReference>
<dbReference type="PROSITE" id="PS51257">
    <property type="entry name" value="PROKAR_LIPOPROTEIN"/>
    <property type="match status" value="1"/>
</dbReference>
<dbReference type="Gene3D" id="1.10.530.10">
    <property type="match status" value="1"/>
</dbReference>
<dbReference type="SUPFAM" id="SSF54106">
    <property type="entry name" value="LysM domain"/>
    <property type="match status" value="3"/>
</dbReference>
<dbReference type="PROSITE" id="PS00922">
    <property type="entry name" value="TRANSGLYCOSYLASE"/>
    <property type="match status" value="1"/>
</dbReference>
<dbReference type="GO" id="GO:0008933">
    <property type="term" value="F:peptidoglycan lytic transglycosylase activity"/>
    <property type="evidence" value="ECO:0007669"/>
    <property type="project" value="InterPro"/>
</dbReference>
<feature type="domain" description="LysM" evidence="2">
    <location>
        <begin position="470"/>
        <end position="514"/>
    </location>
</feature>
<dbReference type="GO" id="GO:0000270">
    <property type="term" value="P:peptidoglycan metabolic process"/>
    <property type="evidence" value="ECO:0007669"/>
    <property type="project" value="InterPro"/>
</dbReference>
<dbReference type="InterPro" id="IPR018392">
    <property type="entry name" value="LysM"/>
</dbReference>
<dbReference type="InterPro" id="IPR008258">
    <property type="entry name" value="Transglycosylase_SLT_dom_1"/>
</dbReference>
<sequence length="518" mass="58388">MQKFNRRFSVVFFSTLVFVQGCSVKNSHRVENIEQNEPINELARKSGVKRPSVSKKAKKAKKNFAQSNDSWQYLISMFAIPDVDDALIEKQVDWYLAHPKYIETIQKRAEPYIYNIIKQVEEKGLPGEIALLPAVESGFKAHAYSRASASGLWQFMPATGKFYGLDQNWWYDGRRDVYASTDAATTYLQELGETFDNDWLLALASYNAGVGTVSRSVKRNAAKNEETDFWSLDLPRETKNYVPRLLALAKIFANAEYYGVNLKTQTHKPAFMAVNIGSQLELSKAAQLSNTTVEELFHLNPGLSRGYTPPQGPHRLLIPVENVELFKKNLAALPVNERVHWQRHKVKAGENLAAIARHYNTQVTAIREVNQLDNNNILAGNHLLIPVSRKQTAQNPFTQVKQKTGTYKKSVYTVKAGDSLWGIAKKLGLLSKDIAQWNHIELDNTLSLGQSLVIKQPTNNARHSTHNTAVKYTVRSGDSLYAISEKFKVSVAELRKWNTTALGKYLKPGQTLTIKFDG</sequence>
<feature type="domain" description="LysM" evidence="2">
    <location>
        <begin position="342"/>
        <end position="385"/>
    </location>
</feature>
<dbReference type="InterPro" id="IPR036779">
    <property type="entry name" value="LysM_dom_sf"/>
</dbReference>
<gene>
    <name evidence="3" type="ORF">AU255_16665</name>
</gene>
<dbReference type="Proteomes" id="UP000191980">
    <property type="component" value="Unassembled WGS sequence"/>
</dbReference>
<dbReference type="OrthoDB" id="9815002at2"/>
<dbReference type="SUPFAM" id="SSF53955">
    <property type="entry name" value="Lysozyme-like"/>
    <property type="match status" value="1"/>
</dbReference>
<dbReference type="STRING" id="1420851.AU255_16665"/>
<reference evidence="3 4" key="1">
    <citation type="submission" date="2015-12" db="EMBL/GenBank/DDBJ databases">
        <authorList>
            <person name="Shamseldin A."/>
            <person name="Moawad H."/>
            <person name="Abd El-Rahim W.M."/>
            <person name="Sadowsky M.J."/>
        </authorList>
    </citation>
    <scope>NUCLEOTIDE SEQUENCE [LARGE SCALE GENOMIC DNA]</scope>
    <source>
        <strain evidence="3 4">WF1</strain>
    </source>
</reference>
<evidence type="ECO:0000259" key="2">
    <source>
        <dbReference type="PROSITE" id="PS51782"/>
    </source>
</evidence>
<evidence type="ECO:0000256" key="1">
    <source>
        <dbReference type="ARBA" id="ARBA00007734"/>
    </source>
</evidence>
<dbReference type="InterPro" id="IPR023346">
    <property type="entry name" value="Lysozyme-like_dom_sf"/>
</dbReference>
<dbReference type="PANTHER" id="PTHR33734">
    <property type="entry name" value="LYSM DOMAIN-CONTAINING GPI-ANCHORED PROTEIN 2"/>
    <property type="match status" value="1"/>
</dbReference>
<proteinExistence type="inferred from homology"/>
<protein>
    <recommendedName>
        <fullName evidence="2">LysM domain-containing protein</fullName>
    </recommendedName>
</protein>
<feature type="domain" description="LysM" evidence="2">
    <location>
        <begin position="410"/>
        <end position="454"/>
    </location>
</feature>
<name>A0A1V8M320_9GAMM</name>
<dbReference type="Pfam" id="PF01476">
    <property type="entry name" value="LysM"/>
    <property type="match status" value="3"/>
</dbReference>
<comment type="caution">
    <text evidence="3">The sequence shown here is derived from an EMBL/GenBank/DDBJ whole genome shotgun (WGS) entry which is preliminary data.</text>
</comment>
<dbReference type="SMART" id="SM00257">
    <property type="entry name" value="LysM"/>
    <property type="match status" value="3"/>
</dbReference>
<dbReference type="EMBL" id="LPUF01000003">
    <property type="protein sequence ID" value="OQK15823.1"/>
    <property type="molecule type" value="Genomic_DNA"/>
</dbReference>
<dbReference type="PROSITE" id="PS51782">
    <property type="entry name" value="LYSM"/>
    <property type="match status" value="3"/>
</dbReference>
<dbReference type="CDD" id="cd16894">
    <property type="entry name" value="MltD-like"/>
    <property type="match status" value="1"/>
</dbReference>
<dbReference type="RefSeq" id="WP_080524048.1">
    <property type="nucleotide sequence ID" value="NZ_LPUF01000003.1"/>
</dbReference>
<dbReference type="Gene3D" id="3.10.350.10">
    <property type="entry name" value="LysM domain"/>
    <property type="match status" value="3"/>
</dbReference>
<comment type="similarity">
    <text evidence="1">Belongs to the transglycosylase Slt family.</text>
</comment>
<dbReference type="InterPro" id="IPR000189">
    <property type="entry name" value="Transglyc_AS"/>
</dbReference>
<dbReference type="AlphaFoldDB" id="A0A1V8M320"/>
<evidence type="ECO:0000313" key="3">
    <source>
        <dbReference type="EMBL" id="OQK15823.1"/>
    </source>
</evidence>
<dbReference type="Pfam" id="PF01464">
    <property type="entry name" value="SLT"/>
    <property type="match status" value="1"/>
</dbReference>
<accession>A0A1V8M320</accession>
<dbReference type="PANTHER" id="PTHR33734:SF22">
    <property type="entry name" value="MEMBRANE-BOUND LYTIC MUREIN TRANSGLYCOSYLASE D"/>
    <property type="match status" value="1"/>
</dbReference>